<gene>
    <name evidence="1" type="ORF">ACFSJU_13890</name>
</gene>
<dbReference type="Proteomes" id="UP001597387">
    <property type="component" value="Unassembled WGS sequence"/>
</dbReference>
<dbReference type="EMBL" id="JBHUHZ010000002">
    <property type="protein sequence ID" value="MFD2163495.1"/>
    <property type="molecule type" value="Genomic_DNA"/>
</dbReference>
<organism evidence="1 2">
    <name type="scientific">Paradesertivirga mongoliensis</name>
    <dbReference type="NCBI Taxonomy" id="2100740"/>
    <lineage>
        <taxon>Bacteria</taxon>
        <taxon>Pseudomonadati</taxon>
        <taxon>Bacteroidota</taxon>
        <taxon>Sphingobacteriia</taxon>
        <taxon>Sphingobacteriales</taxon>
        <taxon>Sphingobacteriaceae</taxon>
        <taxon>Paradesertivirga</taxon>
    </lineage>
</organism>
<sequence length="90" mass="10260">MKLTELLLNGFSFKEILKQFSMDQSEIKIQDEDLILSRKDLSNIEILKERILIQGKSTSGIVNLFGTLHYNLMNQLAVFELDSVETKAVA</sequence>
<keyword evidence="2" id="KW-1185">Reference proteome</keyword>
<proteinExistence type="predicted"/>
<evidence type="ECO:0000313" key="2">
    <source>
        <dbReference type="Proteomes" id="UP001597387"/>
    </source>
</evidence>
<protein>
    <submittedName>
        <fullName evidence="1">Uncharacterized protein</fullName>
    </submittedName>
</protein>
<evidence type="ECO:0000313" key="1">
    <source>
        <dbReference type="EMBL" id="MFD2163495.1"/>
    </source>
</evidence>
<name>A0ABW4ZP50_9SPHI</name>
<dbReference type="RefSeq" id="WP_255900779.1">
    <property type="nucleotide sequence ID" value="NZ_JAFMZO010000002.1"/>
</dbReference>
<accession>A0ABW4ZP50</accession>
<reference evidence="2" key="1">
    <citation type="journal article" date="2019" name="Int. J. Syst. Evol. Microbiol.">
        <title>The Global Catalogue of Microorganisms (GCM) 10K type strain sequencing project: providing services to taxonomists for standard genome sequencing and annotation.</title>
        <authorList>
            <consortium name="The Broad Institute Genomics Platform"/>
            <consortium name="The Broad Institute Genome Sequencing Center for Infectious Disease"/>
            <person name="Wu L."/>
            <person name="Ma J."/>
        </authorList>
    </citation>
    <scope>NUCLEOTIDE SEQUENCE [LARGE SCALE GENOMIC DNA]</scope>
    <source>
        <strain evidence="2">KCTC 42217</strain>
    </source>
</reference>
<comment type="caution">
    <text evidence="1">The sequence shown here is derived from an EMBL/GenBank/DDBJ whole genome shotgun (WGS) entry which is preliminary data.</text>
</comment>